<dbReference type="InterPro" id="IPR013538">
    <property type="entry name" value="ASHA1/2-like_C"/>
</dbReference>
<protein>
    <submittedName>
        <fullName evidence="3">SRPBCC domain-containing protein</fullName>
    </submittedName>
</protein>
<dbReference type="Pfam" id="PF08327">
    <property type="entry name" value="AHSA1"/>
    <property type="match status" value="1"/>
</dbReference>
<feature type="domain" description="Activator of Hsp90 ATPase homologue 1/2-like C-terminal" evidence="2">
    <location>
        <begin position="17"/>
        <end position="136"/>
    </location>
</feature>
<dbReference type="RefSeq" id="WP_345329820.1">
    <property type="nucleotide sequence ID" value="NZ_BAABJI010000001.1"/>
</dbReference>
<accession>A0ABP9FMA9</accession>
<name>A0ABP9FMA9_9SPHI</name>
<dbReference type="SUPFAM" id="SSF55961">
    <property type="entry name" value="Bet v1-like"/>
    <property type="match status" value="1"/>
</dbReference>
<organism evidence="3 4">
    <name type="scientific">Mucilaginibacter defluvii</name>
    <dbReference type="NCBI Taxonomy" id="1196019"/>
    <lineage>
        <taxon>Bacteria</taxon>
        <taxon>Pseudomonadati</taxon>
        <taxon>Bacteroidota</taxon>
        <taxon>Sphingobacteriia</taxon>
        <taxon>Sphingobacteriales</taxon>
        <taxon>Sphingobacteriaceae</taxon>
        <taxon>Mucilaginibacter</taxon>
    </lineage>
</organism>
<comment type="caution">
    <text evidence="3">The sequence shown here is derived from an EMBL/GenBank/DDBJ whole genome shotgun (WGS) entry which is preliminary data.</text>
</comment>
<comment type="similarity">
    <text evidence="1">Belongs to the AHA1 family.</text>
</comment>
<sequence length="153" mass="17307">MNTADFEIKTNIQISKPIAEVFEAIVDPQKMSNYFIANGSARLEEGKQVMWSFPEFEGEFPVNVKKIDANELIALTWDVEGTPFLVEMILTPRGDNATKLTVTEKSTAAERPSIQWLKNNTEGWANFSACLKAYLEYGINLRKGAFDFMNDDK</sequence>
<evidence type="ECO:0000259" key="2">
    <source>
        <dbReference type="Pfam" id="PF08327"/>
    </source>
</evidence>
<reference evidence="4" key="1">
    <citation type="journal article" date="2019" name="Int. J. Syst. Evol. Microbiol.">
        <title>The Global Catalogue of Microorganisms (GCM) 10K type strain sequencing project: providing services to taxonomists for standard genome sequencing and annotation.</title>
        <authorList>
            <consortium name="The Broad Institute Genomics Platform"/>
            <consortium name="The Broad Institute Genome Sequencing Center for Infectious Disease"/>
            <person name="Wu L."/>
            <person name="Ma J."/>
        </authorList>
    </citation>
    <scope>NUCLEOTIDE SEQUENCE [LARGE SCALE GENOMIC DNA]</scope>
    <source>
        <strain evidence="4">JCM 18283</strain>
    </source>
</reference>
<dbReference type="InterPro" id="IPR023393">
    <property type="entry name" value="START-like_dom_sf"/>
</dbReference>
<keyword evidence="4" id="KW-1185">Reference proteome</keyword>
<dbReference type="Proteomes" id="UP001501436">
    <property type="component" value="Unassembled WGS sequence"/>
</dbReference>
<evidence type="ECO:0000313" key="4">
    <source>
        <dbReference type="Proteomes" id="UP001501436"/>
    </source>
</evidence>
<dbReference type="Gene3D" id="3.30.530.20">
    <property type="match status" value="1"/>
</dbReference>
<proteinExistence type="inferred from homology"/>
<gene>
    <name evidence="3" type="ORF">GCM10023313_09810</name>
</gene>
<evidence type="ECO:0000313" key="3">
    <source>
        <dbReference type="EMBL" id="GAA4908862.1"/>
    </source>
</evidence>
<dbReference type="EMBL" id="BAABJI010000001">
    <property type="protein sequence ID" value="GAA4908862.1"/>
    <property type="molecule type" value="Genomic_DNA"/>
</dbReference>
<evidence type="ECO:0000256" key="1">
    <source>
        <dbReference type="ARBA" id="ARBA00006817"/>
    </source>
</evidence>